<evidence type="ECO:0000256" key="3">
    <source>
        <dbReference type="ARBA" id="ARBA00022448"/>
    </source>
</evidence>
<dbReference type="Gene3D" id="2.40.30.10">
    <property type="entry name" value="Translation factors"/>
    <property type="match status" value="2"/>
</dbReference>
<keyword evidence="8" id="KW-1015">Disulfide bond</keyword>
<name>A0A6B0RCF4_9CETA</name>
<dbReference type="Pfam" id="PF03144">
    <property type="entry name" value="GTP_EFTU_D2"/>
    <property type="match status" value="1"/>
</dbReference>
<dbReference type="GO" id="GO:0043252">
    <property type="term" value="P:sodium-independent organic anion transport"/>
    <property type="evidence" value="ECO:0007669"/>
    <property type="project" value="TreeGrafter"/>
</dbReference>
<evidence type="ECO:0000256" key="8">
    <source>
        <dbReference type="ARBA" id="ARBA00023157"/>
    </source>
</evidence>
<evidence type="ECO:0000256" key="11">
    <source>
        <dbReference type="SAM" id="Phobius"/>
    </source>
</evidence>
<evidence type="ECO:0000259" key="13">
    <source>
        <dbReference type="Pfam" id="PF22594"/>
    </source>
</evidence>
<dbReference type="PANTHER" id="PTHR11388:SF95">
    <property type="entry name" value="SOLUTE CARRIER ORGANIC ANION TRANSPORTER FAMILY MEMBER 6A1"/>
    <property type="match status" value="1"/>
</dbReference>
<keyword evidence="4" id="KW-1003">Cell membrane</keyword>
<keyword evidence="5 11" id="KW-0812">Transmembrane</keyword>
<dbReference type="InterPro" id="IPR009000">
    <property type="entry name" value="Transl_B-barrel_sf"/>
</dbReference>
<evidence type="ECO:0000256" key="9">
    <source>
        <dbReference type="ARBA" id="ARBA00023180"/>
    </source>
</evidence>
<feature type="region of interest" description="Disordered" evidence="10">
    <location>
        <begin position="1"/>
        <end position="44"/>
    </location>
</feature>
<dbReference type="GO" id="GO:0016323">
    <property type="term" value="C:basolateral plasma membrane"/>
    <property type="evidence" value="ECO:0007669"/>
    <property type="project" value="TreeGrafter"/>
</dbReference>
<organism evidence="14 15">
    <name type="scientific">Bos mutus</name>
    <name type="common">wild yak</name>
    <dbReference type="NCBI Taxonomy" id="72004"/>
    <lineage>
        <taxon>Eukaryota</taxon>
        <taxon>Metazoa</taxon>
        <taxon>Chordata</taxon>
        <taxon>Craniata</taxon>
        <taxon>Vertebrata</taxon>
        <taxon>Euteleostomi</taxon>
        <taxon>Mammalia</taxon>
        <taxon>Eutheria</taxon>
        <taxon>Laurasiatheria</taxon>
        <taxon>Artiodactyla</taxon>
        <taxon>Ruminantia</taxon>
        <taxon>Pecora</taxon>
        <taxon>Bovidae</taxon>
        <taxon>Bovinae</taxon>
        <taxon>Bos</taxon>
    </lineage>
</organism>
<evidence type="ECO:0000256" key="1">
    <source>
        <dbReference type="ARBA" id="ARBA00004651"/>
    </source>
</evidence>
<feature type="transmembrane region" description="Helical" evidence="11">
    <location>
        <begin position="149"/>
        <end position="170"/>
    </location>
</feature>
<evidence type="ECO:0000256" key="5">
    <source>
        <dbReference type="ARBA" id="ARBA00022692"/>
    </source>
</evidence>
<feature type="transmembrane region" description="Helical" evidence="11">
    <location>
        <begin position="232"/>
        <end position="259"/>
    </location>
</feature>
<dbReference type="SUPFAM" id="SSF103473">
    <property type="entry name" value="MFS general substrate transporter"/>
    <property type="match status" value="1"/>
</dbReference>
<evidence type="ECO:0000313" key="15">
    <source>
        <dbReference type="Proteomes" id="UP000322234"/>
    </source>
</evidence>
<evidence type="ECO:0000256" key="7">
    <source>
        <dbReference type="ARBA" id="ARBA00023136"/>
    </source>
</evidence>
<reference evidence="14" key="1">
    <citation type="submission" date="2019-10" db="EMBL/GenBank/DDBJ databases">
        <title>The sequence and de novo assembly of the wild yak genome.</title>
        <authorList>
            <person name="Liu Y."/>
        </authorList>
    </citation>
    <scope>NUCLEOTIDE SEQUENCE [LARGE SCALE GENOMIC DNA]</scope>
    <source>
        <strain evidence="14">WY2019</strain>
    </source>
</reference>
<feature type="transmembrane region" description="Helical" evidence="11">
    <location>
        <begin position="332"/>
        <end position="353"/>
    </location>
</feature>
<feature type="domain" description="Translation elongation factor EFTu-like" evidence="12">
    <location>
        <begin position="549"/>
        <end position="612"/>
    </location>
</feature>
<comment type="caution">
    <text evidence="14">The sequence shown here is derived from an EMBL/GenBank/DDBJ whole genome shotgun (WGS) entry which is preliminary data.</text>
</comment>
<evidence type="ECO:0000256" key="10">
    <source>
        <dbReference type="SAM" id="MobiDB-lite"/>
    </source>
</evidence>
<proteinExistence type="inferred from homology"/>
<dbReference type="FunFam" id="2.40.30.10:FF:000168">
    <property type="entry name" value="Elongation factor 1-alpha 2"/>
    <property type="match status" value="1"/>
</dbReference>
<dbReference type="Proteomes" id="UP000322234">
    <property type="component" value="Unassembled WGS sequence"/>
</dbReference>
<feature type="transmembrane region" description="Helical" evidence="11">
    <location>
        <begin position="271"/>
        <end position="293"/>
    </location>
</feature>
<dbReference type="InterPro" id="IPR004156">
    <property type="entry name" value="OATP"/>
</dbReference>
<keyword evidence="9" id="KW-0325">Glycoprotein</keyword>
<keyword evidence="15" id="KW-1185">Reference proteome</keyword>
<comment type="subcellular location">
    <subcellularLocation>
        <location evidence="1">Cell membrane</location>
        <topology evidence="1">Multi-pass membrane protein</topology>
    </subcellularLocation>
</comment>
<evidence type="ECO:0000256" key="6">
    <source>
        <dbReference type="ARBA" id="ARBA00022989"/>
    </source>
</evidence>
<dbReference type="InterPro" id="IPR054696">
    <property type="entry name" value="GTP-eEF1A_C"/>
</dbReference>
<dbReference type="Pfam" id="PF03137">
    <property type="entry name" value="OATP"/>
    <property type="match status" value="1"/>
</dbReference>
<evidence type="ECO:0000256" key="2">
    <source>
        <dbReference type="ARBA" id="ARBA00009657"/>
    </source>
</evidence>
<dbReference type="GO" id="GO:0005525">
    <property type="term" value="F:GTP binding"/>
    <property type="evidence" value="ECO:0007669"/>
    <property type="project" value="InterPro"/>
</dbReference>
<dbReference type="AlphaFoldDB" id="A0A6B0RCF4"/>
<dbReference type="SUPFAM" id="SSF50447">
    <property type="entry name" value="Translation proteins"/>
    <property type="match status" value="1"/>
</dbReference>
<dbReference type="FunFam" id="1.20.1250.20:FF:000384">
    <property type="entry name" value="Solute carrier organic anion transporter family member"/>
    <property type="match status" value="1"/>
</dbReference>
<keyword evidence="3" id="KW-0813">Transport</keyword>
<dbReference type="EMBL" id="VBQZ03000041">
    <property type="protein sequence ID" value="MXQ87869.1"/>
    <property type="molecule type" value="Genomic_DNA"/>
</dbReference>
<dbReference type="InterPro" id="IPR036259">
    <property type="entry name" value="MFS_trans_sf"/>
</dbReference>
<feature type="transmembrane region" description="Helical" evidence="11">
    <location>
        <begin position="177"/>
        <end position="197"/>
    </location>
</feature>
<feature type="transmembrane region" description="Helical" evidence="11">
    <location>
        <begin position="476"/>
        <end position="495"/>
    </location>
</feature>
<accession>A0A6B0RCF4</accession>
<dbReference type="InterPro" id="IPR004161">
    <property type="entry name" value="EFTu-like_2"/>
</dbReference>
<dbReference type="FunFam" id="1.20.1250.20:FF:000363">
    <property type="entry name" value="Solute carrier organic anion transporter family member"/>
    <property type="match status" value="1"/>
</dbReference>
<comment type="similarity">
    <text evidence="2">Belongs to the organo anion transporter (TC 2.A.60) family.</text>
</comment>
<feature type="compositionally biased region" description="Polar residues" evidence="10">
    <location>
        <begin position="17"/>
        <end position="32"/>
    </location>
</feature>
<feature type="transmembrane region" description="Helical" evidence="11">
    <location>
        <begin position="110"/>
        <end position="129"/>
    </location>
</feature>
<dbReference type="PANTHER" id="PTHR11388">
    <property type="entry name" value="ORGANIC ANION TRANSPORTER"/>
    <property type="match status" value="1"/>
</dbReference>
<gene>
    <name evidence="14" type="ORF">E5288_WYG015325</name>
</gene>
<evidence type="ECO:0000259" key="12">
    <source>
        <dbReference type="Pfam" id="PF03144"/>
    </source>
</evidence>
<keyword evidence="6 11" id="KW-1133">Transmembrane helix</keyword>
<protein>
    <submittedName>
        <fullName evidence="14">Uncharacterized protein</fullName>
    </submittedName>
</protein>
<dbReference type="Pfam" id="PF22594">
    <property type="entry name" value="GTP-eEF1A_C"/>
    <property type="match status" value="1"/>
</dbReference>
<dbReference type="Gene3D" id="1.20.1250.20">
    <property type="entry name" value="MFS general substrate transporter like domains"/>
    <property type="match status" value="1"/>
</dbReference>
<dbReference type="GO" id="GO:0015347">
    <property type="term" value="F:sodium-independent organic anion transmembrane transporter activity"/>
    <property type="evidence" value="ECO:0007669"/>
    <property type="project" value="TreeGrafter"/>
</dbReference>
<evidence type="ECO:0000256" key="4">
    <source>
        <dbReference type="ARBA" id="ARBA00022475"/>
    </source>
</evidence>
<sequence>MQRGLVQVQPEVAQAPEQVQSQAEQGAPSKSTGPPAAEAEKAGPKRPHLRIFPVSLLKLGAFSKQGGGQTGATRRGAKTGLGHRKGSLEGPCGWSCLVFPWCQRFNNVRCFLIFFCILVTAQCVVFGLVDLSTDSFKKENNLSIIENIFLSLTYDISSCLVVVFIAYYGGKGNIPRWITVSSFLVGSGSLLFAFPYFSVEDSQMNVEFEDICQEVKIVKPCSKASFSFRSNYMTFFILGQSVQGIAAIPLYILGVTFIYNSVATHSAGIYLGNYLTFNIHFIGIVEAVGILGYSLGYTIGAPLIKVSVLTVNSTFGRSVGDSDDKERWQQSWWSYFVIIAVIAWSTLIPFSCFPQSLRGTARIKAGKRKQPHILDRDQTKDQEFGPNIKDLFATFGILIKNPIFVYLSLSRASESLVMIGASEFLPIYIENQFILSPNEATTLAGLVLLPGGALGQILGGIIISKLHISSKGLMRFVIVTSAVSLVLLAFVVFVHCDPIPFAGITEDYGGIVSDKQRPLAMEENLFDQKYILQAYTNGLDVYEVGGICTVPVGCVETDVLKPGMGVTFAPVNVMTEVKSAEMHHEALSEAIPGDNVGFHAKNVSVKDVRHGNMAGDSKNDPPMEASGFTAQLIILNHPGQISAGYAPVLDCHRAHIACKFAELKGKIDCCSGKSWKMALNPRNRAMLLSLIWFPASPCVSRASLTLLPWAVLLCVT</sequence>
<keyword evidence="7 11" id="KW-0472">Membrane</keyword>
<feature type="transmembrane region" description="Helical" evidence="11">
    <location>
        <begin position="443"/>
        <end position="464"/>
    </location>
</feature>
<feature type="domain" description="GTP-eEF1A C-terminal" evidence="13">
    <location>
        <begin position="628"/>
        <end position="676"/>
    </location>
</feature>
<dbReference type="CDD" id="cd03693">
    <property type="entry name" value="EF1_alpha_II"/>
    <property type="match status" value="1"/>
</dbReference>
<evidence type="ECO:0000313" key="14">
    <source>
        <dbReference type="EMBL" id="MXQ87869.1"/>
    </source>
</evidence>